<proteinExistence type="predicted"/>
<dbReference type="InterPro" id="IPR009081">
    <property type="entry name" value="PP-bd_ACP"/>
</dbReference>
<dbReference type="EMBL" id="FONN01000013">
    <property type="protein sequence ID" value="SFF07974.1"/>
    <property type="molecule type" value="Genomic_DNA"/>
</dbReference>
<dbReference type="Gene3D" id="1.10.1200.10">
    <property type="entry name" value="ACP-like"/>
    <property type="match status" value="1"/>
</dbReference>
<organism evidence="2 3">
    <name type="scientific">Paenibacillus algorifonticola</name>
    <dbReference type="NCBI Taxonomy" id="684063"/>
    <lineage>
        <taxon>Bacteria</taxon>
        <taxon>Bacillati</taxon>
        <taxon>Bacillota</taxon>
        <taxon>Bacilli</taxon>
        <taxon>Bacillales</taxon>
        <taxon>Paenibacillaceae</taxon>
        <taxon>Paenibacillus</taxon>
    </lineage>
</organism>
<dbReference type="InterPro" id="IPR036736">
    <property type="entry name" value="ACP-like_sf"/>
</dbReference>
<protein>
    <submittedName>
        <fullName evidence="2">Acyl carrier protein</fullName>
    </submittedName>
</protein>
<feature type="domain" description="Carrier" evidence="1">
    <location>
        <begin position="11"/>
        <end position="94"/>
    </location>
</feature>
<sequence>MGVEQILDMDTIKQTIKQKLLIDRLKLEDITAEEITDDLILFGEGLGLDSVEAFEVMVGMEELYGVMVEQIPADELKIHLKNVQSIAELIMASQQKGTEGL</sequence>
<dbReference type="Proteomes" id="UP000183410">
    <property type="component" value="Unassembled WGS sequence"/>
</dbReference>
<reference evidence="3" key="1">
    <citation type="submission" date="2016-10" db="EMBL/GenBank/DDBJ databases">
        <authorList>
            <person name="Varghese N."/>
            <person name="Submissions S."/>
        </authorList>
    </citation>
    <scope>NUCLEOTIDE SEQUENCE [LARGE SCALE GENOMIC DNA]</scope>
    <source>
        <strain evidence="3">CGMCC 1.10223</strain>
    </source>
</reference>
<evidence type="ECO:0000313" key="3">
    <source>
        <dbReference type="Proteomes" id="UP000183410"/>
    </source>
</evidence>
<dbReference type="Pfam" id="PF00550">
    <property type="entry name" value="PP-binding"/>
    <property type="match status" value="1"/>
</dbReference>
<evidence type="ECO:0000259" key="1">
    <source>
        <dbReference type="PROSITE" id="PS50075"/>
    </source>
</evidence>
<dbReference type="PROSITE" id="PS50075">
    <property type="entry name" value="CARRIER"/>
    <property type="match status" value="1"/>
</dbReference>
<dbReference type="OrthoDB" id="9803943at2"/>
<dbReference type="RefSeq" id="WP_052737152.1">
    <property type="nucleotide sequence ID" value="NZ_FONN01000013.1"/>
</dbReference>
<gene>
    <name evidence="2" type="ORF">SAMN04487969_11370</name>
</gene>
<accession>A0A1I2FRC8</accession>
<dbReference type="SUPFAM" id="SSF47336">
    <property type="entry name" value="ACP-like"/>
    <property type="match status" value="1"/>
</dbReference>
<evidence type="ECO:0000313" key="2">
    <source>
        <dbReference type="EMBL" id="SFF07974.1"/>
    </source>
</evidence>
<keyword evidence="3" id="KW-1185">Reference proteome</keyword>
<name>A0A1I2FRC8_9BACL</name>
<dbReference type="AlphaFoldDB" id="A0A1I2FRC8"/>